<evidence type="ECO:0000313" key="1">
    <source>
        <dbReference type="EMBL" id="MBP2375168.1"/>
    </source>
</evidence>
<accession>A0ABS4WG95</accession>
<dbReference type="EMBL" id="JAGIOE010000001">
    <property type="protein sequence ID" value="MBP2375168.1"/>
    <property type="molecule type" value="Genomic_DNA"/>
</dbReference>
<dbReference type="Proteomes" id="UP000766570">
    <property type="component" value="Unassembled WGS sequence"/>
</dbReference>
<organism evidence="1 2">
    <name type="scientific">Paeniglutamicibacter psychrophenolicus</name>
    <dbReference type="NCBI Taxonomy" id="257454"/>
    <lineage>
        <taxon>Bacteria</taxon>
        <taxon>Bacillati</taxon>
        <taxon>Actinomycetota</taxon>
        <taxon>Actinomycetes</taxon>
        <taxon>Micrococcales</taxon>
        <taxon>Micrococcaceae</taxon>
        <taxon>Paeniglutamicibacter</taxon>
    </lineage>
</organism>
<gene>
    <name evidence="1" type="ORF">JOF46_003080</name>
</gene>
<evidence type="ECO:0000313" key="2">
    <source>
        <dbReference type="Proteomes" id="UP000766570"/>
    </source>
</evidence>
<dbReference type="InterPro" id="IPR011749">
    <property type="entry name" value="CHP02243"/>
</dbReference>
<evidence type="ECO:0008006" key="3">
    <source>
        <dbReference type="Google" id="ProtNLM"/>
    </source>
</evidence>
<reference evidence="1 2" key="1">
    <citation type="submission" date="2021-03" db="EMBL/GenBank/DDBJ databases">
        <title>Sequencing the genomes of 1000 actinobacteria strains.</title>
        <authorList>
            <person name="Klenk H.-P."/>
        </authorList>
    </citation>
    <scope>NUCLEOTIDE SEQUENCE [LARGE SCALE GENOMIC DNA]</scope>
    <source>
        <strain evidence="1 2">DSM 15454</strain>
    </source>
</reference>
<comment type="caution">
    <text evidence="1">The sequence shown here is derived from an EMBL/GenBank/DDBJ whole genome shotgun (WGS) entry which is preliminary data.</text>
</comment>
<keyword evidence="2" id="KW-1185">Reference proteome</keyword>
<sequence length="794" mass="84678">MTLPRPILDSRTFADLVAEARERIPRYTPEWTNFNDSDPGMTLVKLHAWMTETILHELNRVPDLNYVKFLDLLGIHADAATAARTELGFELEKLDKPQDPLSVPVPLHTQVAVEDPDLESEVVFETDRTLPGLNAHIGAMLVPNPASGPGHTMVTRYEDSLQWLHGFMPFDPAATTPIYLGLLLRPFLASGLAADAYAQDRLPAGPLDIYVDAIEVSDLSEPGAPLPDPPAFACPPPLAGRQAVAHLRWQVYTGGRGGAGSFSDPAAGNWRELALSLDTTVDLSRSGHLVLELPAGATPLDPGLLPDDLFDAIGAVPVPRDTADLLEVLGEPGVLEGLAGQWEALGVEDPDDLLAFDACSESVAETRAKIQSLPEDQLDPTALPYAAWVQISSVFAVPLPGDGTNLRELYWFRATPFTPYASGEPGPVPLHSLALNTVPATQAATRLEDNLGRTNGRPGQVLALPRTPVLVDPATGEPALGLRVGDQGAAWELRPDFFGSGPEDRHAVLDPVAGTIGFGDGLHGLVPEAGQLVLAASSRIGGGEIGNVPPGTITRIKGRIRNVKAVSNSRAASGGSPVESLEQVIHRAPQLLRIGGIPHTGQDFADLALRTPGHRFHSAHTLPRLVPGDTPGSFVQKDGALTVVVLPASDMPAPQPTAEALRALCAWLEPRRLVTTELHLVGPQYTRVERLGARIGVRTGHDLSAVAEELYAALLDFLHPLRGGPEHTGWPFGYDILLGDVYDVMLAVPGVHRVRNLSLVLAGTEPTAPDVIPLAPGHLPLLMREAIDVVSGYE</sequence>
<dbReference type="RefSeq" id="WP_209908464.1">
    <property type="nucleotide sequence ID" value="NZ_BAAAMI010000008.1"/>
</dbReference>
<dbReference type="NCBIfam" id="TIGR02243">
    <property type="entry name" value="putative baseplate assembly protein"/>
    <property type="match status" value="1"/>
</dbReference>
<protein>
    <recommendedName>
        <fullName evidence="3">Baseplate assembly protein</fullName>
    </recommendedName>
</protein>
<proteinExistence type="predicted"/>
<name>A0ABS4WG95_9MICC</name>